<organism evidence="1 2">
    <name type="scientific">Candidatus Dojkabacteria bacterium CG_4_10_14_0_2_um_filter_Dojkabacteria_WS6_41_15</name>
    <dbReference type="NCBI Taxonomy" id="2014249"/>
    <lineage>
        <taxon>Bacteria</taxon>
        <taxon>Candidatus Dojkabacteria</taxon>
    </lineage>
</organism>
<comment type="caution">
    <text evidence="1">The sequence shown here is derived from an EMBL/GenBank/DDBJ whole genome shotgun (WGS) entry which is preliminary data.</text>
</comment>
<evidence type="ECO:0000313" key="1">
    <source>
        <dbReference type="EMBL" id="PJA14411.1"/>
    </source>
</evidence>
<dbReference type="SUPFAM" id="SSF53383">
    <property type="entry name" value="PLP-dependent transferases"/>
    <property type="match status" value="1"/>
</dbReference>
<dbReference type="EMBL" id="PFQB01000052">
    <property type="protein sequence ID" value="PJA14411.1"/>
    <property type="molecule type" value="Genomic_DNA"/>
</dbReference>
<sequence length="387" mass="44663">MIKKILYDTHEPLNMRCAPMLPKKISDLIVEEAKRIRDKYNVKDALSDLSPYLSPWVMKLHNDYVKFFNSYFTSPIGFDWNHSATLGLLDTVLQVIPLFDTKPKVYIDKCQELWKIRQLDNLADKLLSRVGNISEADIVIITHGTPETGFSSLSIDIVDKTRKDAIIIVDAAQMWPLLLTANPWNATINNILKQRRTAIIGDFHKLSGYGLRTSSDISIPMGLSFVVYSEKLYKERLNQASKPLLRKNKIEQEHWDLIYTRKITNGIPSHYIVYPLAFLNVIKNNLKHLVLDSLEVAQKIREEYQATGELTFIIKEIEEEKLKRNNNLSMHVLEGQGYKIIQDQVLPIFCSKGKYFGVVQVYFVSLLMGKKAAMSYNKKLYQYYFSS</sequence>
<reference evidence="2" key="1">
    <citation type="submission" date="2017-09" db="EMBL/GenBank/DDBJ databases">
        <title>Depth-based differentiation of microbial function through sediment-hosted aquifers and enrichment of novel symbionts in the deep terrestrial subsurface.</title>
        <authorList>
            <person name="Probst A.J."/>
            <person name="Ladd B."/>
            <person name="Jarett J.K."/>
            <person name="Geller-Mcgrath D.E."/>
            <person name="Sieber C.M.K."/>
            <person name="Emerson J.B."/>
            <person name="Anantharaman K."/>
            <person name="Thomas B.C."/>
            <person name="Malmstrom R."/>
            <person name="Stieglmeier M."/>
            <person name="Klingl A."/>
            <person name="Woyke T."/>
            <person name="Ryan C.M."/>
            <person name="Banfield J.F."/>
        </authorList>
    </citation>
    <scope>NUCLEOTIDE SEQUENCE [LARGE SCALE GENOMIC DNA]</scope>
</reference>
<dbReference type="InterPro" id="IPR015424">
    <property type="entry name" value="PyrdxlP-dep_Trfase"/>
</dbReference>
<protein>
    <submittedName>
        <fullName evidence="1">Uncharacterized protein</fullName>
    </submittedName>
</protein>
<dbReference type="Proteomes" id="UP000228952">
    <property type="component" value="Unassembled WGS sequence"/>
</dbReference>
<accession>A0A2M7W277</accession>
<dbReference type="AlphaFoldDB" id="A0A2M7W277"/>
<name>A0A2M7W277_9BACT</name>
<gene>
    <name evidence="1" type="ORF">COX64_02020</name>
</gene>
<proteinExistence type="predicted"/>
<evidence type="ECO:0000313" key="2">
    <source>
        <dbReference type="Proteomes" id="UP000228952"/>
    </source>
</evidence>